<proteinExistence type="predicted"/>
<name>A0ABN7EPE0_9FLAO</name>
<evidence type="ECO:0000313" key="2">
    <source>
        <dbReference type="Proteomes" id="UP000474567"/>
    </source>
</evidence>
<keyword evidence="2" id="KW-1185">Reference proteome</keyword>
<evidence type="ECO:0000313" key="1">
    <source>
        <dbReference type="EMBL" id="CAA9201903.1"/>
    </source>
</evidence>
<accession>A0ABN7EPE0</accession>
<protein>
    <submittedName>
        <fullName evidence="1">Uncharacterized protein</fullName>
    </submittedName>
</protein>
<dbReference type="EMBL" id="CADCST010000122">
    <property type="protein sequence ID" value="CAA9201903.1"/>
    <property type="molecule type" value="Genomic_DNA"/>
</dbReference>
<sequence>MELEIMELKKLPEKDFFFSKKIEKKDEELFIMRYKVLTRSIKGLTENFLVDLKRLKELLLINKGKTHCKFYYLEENNSLNIGLSFSDNNDCTILENEDILYVLNNELFIETDFKIFKDLVNAFDTGIGNKLVKQTNTSTKIVHYDFETVESYITTLELHISVNQLKFNMFQYRSTDLNDLPLPYFASKNNKVAFCVHALINNPENKNPQGESDGYDLGNLMP</sequence>
<dbReference type="Proteomes" id="UP000474567">
    <property type="component" value="Unassembled WGS sequence"/>
</dbReference>
<organism evidence="1 2">
    <name type="scientific">Flavobacterium collinsii</name>
    <dbReference type="NCBI Taxonomy" id="1114861"/>
    <lineage>
        <taxon>Bacteria</taxon>
        <taxon>Pseudomonadati</taxon>
        <taxon>Bacteroidota</taxon>
        <taxon>Flavobacteriia</taxon>
        <taxon>Flavobacteriales</taxon>
        <taxon>Flavobacteriaceae</taxon>
        <taxon>Flavobacterium</taxon>
    </lineage>
</organism>
<reference evidence="1 2" key="1">
    <citation type="submission" date="2020-02" db="EMBL/GenBank/DDBJ databases">
        <authorList>
            <person name="Criscuolo A."/>
        </authorList>
    </citation>
    <scope>NUCLEOTIDE SEQUENCE [LARGE SCALE GENOMIC DNA]</scope>
    <source>
        <strain evidence="1">CECT7796</strain>
    </source>
</reference>
<comment type="caution">
    <text evidence="1">The sequence shown here is derived from an EMBL/GenBank/DDBJ whole genome shotgun (WGS) entry which is preliminary data.</text>
</comment>
<dbReference type="RefSeq" id="WP_173967832.1">
    <property type="nucleotide sequence ID" value="NZ_CADCST010000122.1"/>
</dbReference>
<gene>
    <name evidence="1" type="ORF">FLACOL7796_04002</name>
</gene>